<dbReference type="InterPro" id="IPR029365">
    <property type="entry name" value="TMEM238"/>
</dbReference>
<keyword evidence="1" id="KW-0472">Membrane</keyword>
<evidence type="ECO:0000313" key="3">
    <source>
        <dbReference type="Proteomes" id="UP000824219"/>
    </source>
</evidence>
<proteinExistence type="predicted"/>
<dbReference type="Pfam" id="PF15125">
    <property type="entry name" value="TMEM238"/>
    <property type="match status" value="1"/>
</dbReference>
<name>A0A9D3NN74_9TELE</name>
<keyword evidence="3" id="KW-1185">Reference proteome</keyword>
<accession>A0A9D3NN74</accession>
<protein>
    <submittedName>
        <fullName evidence="2">Uncharacterized protein</fullName>
    </submittedName>
</protein>
<dbReference type="PANTHER" id="PTHR28613:SF2">
    <property type="entry name" value="TRANSMEMBRANE PROTEIN 238-LIKE"/>
    <property type="match status" value="1"/>
</dbReference>
<reference evidence="2 3" key="1">
    <citation type="submission" date="2021-06" db="EMBL/GenBank/DDBJ databases">
        <title>Chromosome-level genome assembly of the red-tail catfish (Hemibagrus wyckioides).</title>
        <authorList>
            <person name="Shao F."/>
        </authorList>
    </citation>
    <scope>NUCLEOTIDE SEQUENCE [LARGE SCALE GENOMIC DNA]</scope>
    <source>
        <strain evidence="2">EC202008001</strain>
        <tissue evidence="2">Blood</tissue>
    </source>
</reference>
<feature type="transmembrane region" description="Helical" evidence="1">
    <location>
        <begin position="12"/>
        <end position="35"/>
    </location>
</feature>
<keyword evidence="1" id="KW-1133">Transmembrane helix</keyword>
<keyword evidence="1" id="KW-0812">Transmembrane</keyword>
<dbReference type="EMBL" id="JAHKSW010000012">
    <property type="protein sequence ID" value="KAG7325988.1"/>
    <property type="molecule type" value="Genomic_DNA"/>
</dbReference>
<evidence type="ECO:0000313" key="2">
    <source>
        <dbReference type="EMBL" id="KAG7325988.1"/>
    </source>
</evidence>
<dbReference type="AlphaFoldDB" id="A0A9D3NN74"/>
<dbReference type="Proteomes" id="UP000824219">
    <property type="component" value="Linkage Group LG12"/>
</dbReference>
<dbReference type="OrthoDB" id="9047238at2759"/>
<feature type="transmembrane region" description="Helical" evidence="1">
    <location>
        <begin position="41"/>
        <end position="60"/>
    </location>
</feature>
<dbReference type="PANTHER" id="PTHR28613">
    <property type="entry name" value="SI:CH211-232M10.4-RELATED"/>
    <property type="match status" value="1"/>
</dbReference>
<organism evidence="2 3">
    <name type="scientific">Hemibagrus wyckioides</name>
    <dbReference type="NCBI Taxonomy" id="337641"/>
    <lineage>
        <taxon>Eukaryota</taxon>
        <taxon>Metazoa</taxon>
        <taxon>Chordata</taxon>
        <taxon>Craniata</taxon>
        <taxon>Vertebrata</taxon>
        <taxon>Euteleostomi</taxon>
        <taxon>Actinopterygii</taxon>
        <taxon>Neopterygii</taxon>
        <taxon>Teleostei</taxon>
        <taxon>Ostariophysi</taxon>
        <taxon>Siluriformes</taxon>
        <taxon>Bagridae</taxon>
        <taxon>Hemibagrus</taxon>
    </lineage>
</organism>
<sequence length="106" mass="11855">MDCTAYVGRCFGFFLLAVVLDVAGLVLFLLGIFAPLSFWDFFVLSGPIIIFLSLIFWIFWGPMKWTSPFNTEVFGIIMPCQNPPPELTHSSVLISPGLSLHSVHFV</sequence>
<gene>
    <name evidence="2" type="ORF">KOW79_010913</name>
</gene>
<evidence type="ECO:0000256" key="1">
    <source>
        <dbReference type="SAM" id="Phobius"/>
    </source>
</evidence>
<comment type="caution">
    <text evidence="2">The sequence shown here is derived from an EMBL/GenBank/DDBJ whole genome shotgun (WGS) entry which is preliminary data.</text>
</comment>